<evidence type="ECO:0000313" key="2">
    <source>
        <dbReference type="Proteomes" id="UP001281410"/>
    </source>
</evidence>
<organism evidence="1 2">
    <name type="scientific">Dipteronia sinensis</name>
    <dbReference type="NCBI Taxonomy" id="43782"/>
    <lineage>
        <taxon>Eukaryota</taxon>
        <taxon>Viridiplantae</taxon>
        <taxon>Streptophyta</taxon>
        <taxon>Embryophyta</taxon>
        <taxon>Tracheophyta</taxon>
        <taxon>Spermatophyta</taxon>
        <taxon>Magnoliopsida</taxon>
        <taxon>eudicotyledons</taxon>
        <taxon>Gunneridae</taxon>
        <taxon>Pentapetalae</taxon>
        <taxon>rosids</taxon>
        <taxon>malvids</taxon>
        <taxon>Sapindales</taxon>
        <taxon>Sapindaceae</taxon>
        <taxon>Hippocastanoideae</taxon>
        <taxon>Acereae</taxon>
        <taxon>Dipteronia</taxon>
    </lineage>
</organism>
<name>A0AAE0DRQ7_9ROSI</name>
<dbReference type="Proteomes" id="UP001281410">
    <property type="component" value="Unassembled WGS sequence"/>
</dbReference>
<reference evidence="1" key="1">
    <citation type="journal article" date="2023" name="Plant J.">
        <title>Genome sequences and population genomics provide insights into the demographic history, inbreeding, and mutation load of two 'living fossil' tree species of Dipteronia.</title>
        <authorList>
            <person name="Feng Y."/>
            <person name="Comes H.P."/>
            <person name="Chen J."/>
            <person name="Zhu S."/>
            <person name="Lu R."/>
            <person name="Zhang X."/>
            <person name="Li P."/>
            <person name="Qiu J."/>
            <person name="Olsen K.M."/>
            <person name="Qiu Y."/>
        </authorList>
    </citation>
    <scope>NUCLEOTIDE SEQUENCE</scope>
    <source>
        <strain evidence="1">NBL</strain>
    </source>
</reference>
<sequence>MMGVRVSFFLIAPEHCPRGTQSYLKYNVLARLDLNLFSQHPSAPQIFSIMSLTLKTSLVGLRLSVNLFLAAVGCVTGHTSMDSIVIDNFGFGFESMEEEYDGET</sequence>
<comment type="caution">
    <text evidence="1">The sequence shown here is derived from an EMBL/GenBank/DDBJ whole genome shotgun (WGS) entry which is preliminary data.</text>
</comment>
<protein>
    <submittedName>
        <fullName evidence="1">Uncharacterized protein</fullName>
    </submittedName>
</protein>
<evidence type="ECO:0000313" key="1">
    <source>
        <dbReference type="EMBL" id="KAK3183751.1"/>
    </source>
</evidence>
<dbReference type="EMBL" id="JANJYJ010000010">
    <property type="protein sequence ID" value="KAK3183751.1"/>
    <property type="molecule type" value="Genomic_DNA"/>
</dbReference>
<dbReference type="AlphaFoldDB" id="A0AAE0DRQ7"/>
<gene>
    <name evidence="1" type="ORF">Dsin_031037</name>
</gene>
<keyword evidence="2" id="KW-1185">Reference proteome</keyword>
<accession>A0AAE0DRQ7</accession>
<proteinExistence type="predicted"/>